<feature type="domain" description="NADH:quinone oxidoreductase/Mrp antiporter transmembrane" evidence="8">
    <location>
        <begin position="116"/>
        <end position="400"/>
    </location>
</feature>
<feature type="transmembrane region" description="Helical" evidence="7">
    <location>
        <begin position="226"/>
        <end position="248"/>
    </location>
</feature>
<sequence length="491" mass="51118">MIAVALVLVPILIGLGLYALPRGAVDAARAAAAVIAGLSVVAVIADPHAADASLHWLARPFDASFHLGYGPVSYWLVLLLAVVTFSAVLTIRGDRGRELAAQLLVLQGAMNGVFLAKDLLLFALFWDLMLLPVFLVLIGSSTHARAAWKYLIYNLVGGLALLLATAAFGVVAGSTDVIGNTAAHPAIGMVWGTWIFAGFAFAFLVKTPVFLFHTWMPDTYAELPPAAVAVVSAVQSKAGLYGFLVITLPLLAPEMAQAKTLMFVLGSIALVYGALAALAQRDAKRVVAYSSLSHLGLILLACFSGSVLAYSGAVVYMVAHGLFSAALFLTLGAVEMREETRDLRRLGGLGARNPRLAGALMLGALAALGLPGLAGFAGEILILTGLFKAGWTVAAVVALLPVVLASAYMLRLFQGIMNGPEVPDLPERRDLTWLEGLALAPLIAAFVWLGINPSAVVALSASGAAATPPAAILSAESVRTHSEASRVAVAR</sequence>
<protein>
    <submittedName>
        <fullName evidence="9">NADH-quinone oxidoreductase subunit M</fullName>
    </submittedName>
</protein>
<feature type="transmembrane region" description="Helical" evidence="7">
    <location>
        <begin position="122"/>
        <end position="139"/>
    </location>
</feature>
<dbReference type="NCBIfam" id="TIGR01972">
    <property type="entry name" value="NDH_I_M"/>
    <property type="match status" value="1"/>
</dbReference>
<comment type="subcellular location">
    <subcellularLocation>
        <location evidence="1">Endomembrane system</location>
        <topology evidence="1">Multi-pass membrane protein</topology>
    </subcellularLocation>
    <subcellularLocation>
        <location evidence="6">Membrane</location>
        <topology evidence="6">Multi-pass membrane protein</topology>
    </subcellularLocation>
</comment>
<dbReference type="PANTHER" id="PTHR43507">
    <property type="entry name" value="NADH-UBIQUINONE OXIDOREDUCTASE CHAIN 4"/>
    <property type="match status" value="1"/>
</dbReference>
<evidence type="ECO:0000256" key="5">
    <source>
        <dbReference type="ARBA" id="ARBA00023136"/>
    </source>
</evidence>
<keyword evidence="10" id="KW-1185">Reference proteome</keyword>
<feature type="transmembrane region" description="Helical" evidence="7">
    <location>
        <begin position="260"/>
        <end position="279"/>
    </location>
</feature>
<evidence type="ECO:0000256" key="7">
    <source>
        <dbReference type="SAM" id="Phobius"/>
    </source>
</evidence>
<evidence type="ECO:0000256" key="6">
    <source>
        <dbReference type="RuleBase" id="RU000320"/>
    </source>
</evidence>
<dbReference type="GO" id="GO:0042773">
    <property type="term" value="P:ATP synthesis coupled electron transport"/>
    <property type="evidence" value="ECO:0007669"/>
    <property type="project" value="InterPro"/>
</dbReference>
<dbReference type="InterPro" id="IPR003918">
    <property type="entry name" value="NADH_UbQ_OxRdtase"/>
</dbReference>
<dbReference type="GO" id="GO:0015990">
    <property type="term" value="P:electron transport coupled proton transport"/>
    <property type="evidence" value="ECO:0007669"/>
    <property type="project" value="TreeGrafter"/>
</dbReference>
<dbReference type="AlphaFoldDB" id="A0AAN1XXD0"/>
<dbReference type="GO" id="GO:0048039">
    <property type="term" value="F:ubiquinone binding"/>
    <property type="evidence" value="ECO:0007669"/>
    <property type="project" value="TreeGrafter"/>
</dbReference>
<keyword evidence="5 7" id="KW-0472">Membrane</keyword>
<evidence type="ECO:0000256" key="3">
    <source>
        <dbReference type="ARBA" id="ARBA00022692"/>
    </source>
</evidence>
<name>A0AAN1XXD0_UNVUL</name>
<feature type="transmembrane region" description="Helical" evidence="7">
    <location>
        <begin position="314"/>
        <end position="334"/>
    </location>
</feature>
<feature type="transmembrane region" description="Helical" evidence="7">
    <location>
        <begin position="151"/>
        <end position="174"/>
    </location>
</feature>
<dbReference type="GO" id="GO:0003954">
    <property type="term" value="F:NADH dehydrogenase activity"/>
    <property type="evidence" value="ECO:0007669"/>
    <property type="project" value="TreeGrafter"/>
</dbReference>
<dbReference type="GO" id="GO:0008137">
    <property type="term" value="F:NADH dehydrogenase (ubiquinone) activity"/>
    <property type="evidence" value="ECO:0007669"/>
    <property type="project" value="InterPro"/>
</dbReference>
<dbReference type="GO" id="GO:0012505">
    <property type="term" value="C:endomembrane system"/>
    <property type="evidence" value="ECO:0007669"/>
    <property type="project" value="UniProtKB-SubCell"/>
</dbReference>
<feature type="transmembrane region" description="Helical" evidence="7">
    <location>
        <begin position="286"/>
        <end position="308"/>
    </location>
</feature>
<feature type="transmembrane region" description="Helical" evidence="7">
    <location>
        <begin position="186"/>
        <end position="205"/>
    </location>
</feature>
<dbReference type="PANTHER" id="PTHR43507:SF1">
    <property type="entry name" value="NADH-UBIQUINONE OXIDOREDUCTASE CHAIN 4"/>
    <property type="match status" value="1"/>
</dbReference>
<dbReference type="RefSeq" id="WP_317994757.1">
    <property type="nucleotide sequence ID" value="NZ_AP025523.1"/>
</dbReference>
<feature type="transmembrane region" description="Helical" evidence="7">
    <location>
        <begin position="431"/>
        <end position="451"/>
    </location>
</feature>
<accession>A0AAN1XXD0</accession>
<dbReference type="GO" id="GO:0016020">
    <property type="term" value="C:membrane"/>
    <property type="evidence" value="ECO:0007669"/>
    <property type="project" value="UniProtKB-SubCell"/>
</dbReference>
<proteinExistence type="inferred from homology"/>
<feature type="transmembrane region" description="Helical" evidence="7">
    <location>
        <begin position="99"/>
        <end position="116"/>
    </location>
</feature>
<dbReference type="EMBL" id="AP025523">
    <property type="protein sequence ID" value="BDE07145.1"/>
    <property type="molecule type" value="Genomic_DNA"/>
</dbReference>
<dbReference type="InterPro" id="IPR001750">
    <property type="entry name" value="ND/Mrp_TM"/>
</dbReference>
<keyword evidence="3 6" id="KW-0812">Transmembrane</keyword>
<evidence type="ECO:0000256" key="4">
    <source>
        <dbReference type="ARBA" id="ARBA00022989"/>
    </source>
</evidence>
<evidence type="ECO:0000313" key="10">
    <source>
        <dbReference type="Proteomes" id="UP001317532"/>
    </source>
</evidence>
<dbReference type="KEGG" id="vab:WPS_24210"/>
<keyword evidence="4 7" id="KW-1133">Transmembrane helix</keyword>
<evidence type="ECO:0000313" key="9">
    <source>
        <dbReference type="EMBL" id="BDE07145.1"/>
    </source>
</evidence>
<dbReference type="Pfam" id="PF00361">
    <property type="entry name" value="Proton_antipo_M"/>
    <property type="match status" value="1"/>
</dbReference>
<feature type="transmembrane region" description="Helical" evidence="7">
    <location>
        <begin position="355"/>
        <end position="377"/>
    </location>
</feature>
<comment type="similarity">
    <text evidence="2">Belongs to the complex I subunit 4 family.</text>
</comment>
<feature type="transmembrane region" description="Helical" evidence="7">
    <location>
        <begin position="72"/>
        <end position="92"/>
    </location>
</feature>
<dbReference type="InterPro" id="IPR010227">
    <property type="entry name" value="NADH_Q_OxRdtase_chainM/4"/>
</dbReference>
<dbReference type="Proteomes" id="UP001317532">
    <property type="component" value="Chromosome"/>
</dbReference>
<evidence type="ECO:0000259" key="8">
    <source>
        <dbReference type="Pfam" id="PF00361"/>
    </source>
</evidence>
<reference evidence="9 10" key="1">
    <citation type="journal article" date="2022" name="ISME Commun">
        <title>Vulcanimicrobium alpinus gen. nov. sp. nov., the first cultivated representative of the candidate phylum 'Eremiobacterota', is a metabolically versatile aerobic anoxygenic phototroph.</title>
        <authorList>
            <person name="Yabe S."/>
            <person name="Muto K."/>
            <person name="Abe K."/>
            <person name="Yokota A."/>
            <person name="Staudigel H."/>
            <person name="Tebo B.M."/>
        </authorList>
    </citation>
    <scope>NUCLEOTIDE SEQUENCE [LARGE SCALE GENOMIC DNA]</scope>
    <source>
        <strain evidence="9 10">WC8-2</strain>
    </source>
</reference>
<evidence type="ECO:0000256" key="1">
    <source>
        <dbReference type="ARBA" id="ARBA00004127"/>
    </source>
</evidence>
<dbReference type="PRINTS" id="PR01437">
    <property type="entry name" value="NUOXDRDTASE4"/>
</dbReference>
<feature type="transmembrane region" description="Helical" evidence="7">
    <location>
        <begin position="389"/>
        <end position="410"/>
    </location>
</feature>
<gene>
    <name evidence="9" type="primary">nuoM</name>
    <name evidence="9" type="ORF">WPS_24210</name>
</gene>
<organism evidence="9 10">
    <name type="scientific">Vulcanimicrobium alpinum</name>
    <dbReference type="NCBI Taxonomy" id="3016050"/>
    <lineage>
        <taxon>Bacteria</taxon>
        <taxon>Bacillati</taxon>
        <taxon>Vulcanimicrobiota</taxon>
        <taxon>Vulcanimicrobiia</taxon>
        <taxon>Vulcanimicrobiales</taxon>
        <taxon>Vulcanimicrobiaceae</taxon>
        <taxon>Vulcanimicrobium</taxon>
    </lineage>
</organism>
<evidence type="ECO:0000256" key="2">
    <source>
        <dbReference type="ARBA" id="ARBA00009025"/>
    </source>
</evidence>